<comment type="subcellular location">
    <subcellularLocation>
        <location evidence="1">Nucleus</location>
    </subcellularLocation>
</comment>
<dbReference type="KEGG" id="eiv:EIN_319820"/>
<dbReference type="InterPro" id="IPR036390">
    <property type="entry name" value="WH_DNA-bd_sf"/>
</dbReference>
<dbReference type="EMBL" id="KB206890">
    <property type="protein sequence ID" value="ELP87033.1"/>
    <property type="molecule type" value="Genomic_DNA"/>
</dbReference>
<name>A0A0A1U2Y6_ENTIV</name>
<gene>
    <name evidence="9" type="ORF">EIN_319820</name>
</gene>
<sequence length="245" mass="28966">MNDIPLYFQNLNQSGGTSESQSFPQDPLIPIKQELPQKANVEQTEILHNCAPFISKLYTLVNAPEYSELIGWSQEHKEKAFVIKDSVRFSSEVLPYHFKHSNIASFVRQLNIYGFHKLECRNGLCFSHDFFVKSQPLLLERIKRKKNKKNPPVETQPFQSENEVCKVFALRMDLNKVEKDLLEVRHEIQNDLMRWEDLKNRLQQIEMFAPMLYQMSQNFLNASQQNQNRRTQDQQERRRDEGPTH</sequence>
<keyword evidence="4" id="KW-0804">Transcription</keyword>
<dbReference type="GeneID" id="14885984"/>
<evidence type="ECO:0000256" key="7">
    <source>
        <dbReference type="SAM" id="MobiDB-lite"/>
    </source>
</evidence>
<feature type="compositionally biased region" description="Basic and acidic residues" evidence="7">
    <location>
        <begin position="230"/>
        <end position="245"/>
    </location>
</feature>
<dbReference type="RefSeq" id="XP_004253804.1">
    <property type="nucleotide sequence ID" value="XM_004253756.1"/>
</dbReference>
<dbReference type="PANTHER" id="PTHR10015:SF427">
    <property type="entry name" value="HEAT SHOCK FACTOR PROTEIN"/>
    <property type="match status" value="1"/>
</dbReference>
<dbReference type="OMA" id="WEELLIM"/>
<dbReference type="FunFam" id="1.10.10.10:FF:000027">
    <property type="entry name" value="Heat shock transcription factor 1"/>
    <property type="match status" value="1"/>
</dbReference>
<feature type="domain" description="HSF-type DNA-binding" evidence="8">
    <location>
        <begin position="94"/>
        <end position="118"/>
    </location>
</feature>
<evidence type="ECO:0000256" key="5">
    <source>
        <dbReference type="ARBA" id="ARBA00023242"/>
    </source>
</evidence>
<evidence type="ECO:0000256" key="6">
    <source>
        <dbReference type="RuleBase" id="RU004020"/>
    </source>
</evidence>
<dbReference type="VEuPathDB" id="AmoebaDB:EIN_319820"/>
<evidence type="ECO:0000313" key="9">
    <source>
        <dbReference type="EMBL" id="ELP87033.1"/>
    </source>
</evidence>
<dbReference type="SMART" id="SM00415">
    <property type="entry name" value="HSF"/>
    <property type="match status" value="1"/>
</dbReference>
<dbReference type="PRINTS" id="PR00056">
    <property type="entry name" value="HSFDOMAIN"/>
</dbReference>
<reference evidence="9 10" key="1">
    <citation type="submission" date="2012-10" db="EMBL/GenBank/DDBJ databases">
        <authorList>
            <person name="Zafar N."/>
            <person name="Inman J."/>
            <person name="Hall N."/>
            <person name="Lorenzi H."/>
            <person name="Caler E."/>
        </authorList>
    </citation>
    <scope>NUCLEOTIDE SEQUENCE [LARGE SCALE GENOMIC DNA]</scope>
    <source>
        <strain evidence="9 10">IP1</strain>
    </source>
</reference>
<dbReference type="Pfam" id="PF00447">
    <property type="entry name" value="HSF_DNA-bind"/>
    <property type="match status" value="1"/>
</dbReference>
<dbReference type="GO" id="GO:0003700">
    <property type="term" value="F:DNA-binding transcription factor activity"/>
    <property type="evidence" value="ECO:0007669"/>
    <property type="project" value="InterPro"/>
</dbReference>
<dbReference type="PANTHER" id="PTHR10015">
    <property type="entry name" value="HEAT SHOCK TRANSCRIPTION FACTOR"/>
    <property type="match status" value="1"/>
</dbReference>
<proteinExistence type="inferred from homology"/>
<comment type="similarity">
    <text evidence="6">Belongs to the HSF family.</text>
</comment>
<dbReference type="Proteomes" id="UP000014680">
    <property type="component" value="Unassembled WGS sequence"/>
</dbReference>
<keyword evidence="10" id="KW-1185">Reference proteome</keyword>
<feature type="region of interest" description="Disordered" evidence="7">
    <location>
        <begin position="223"/>
        <end position="245"/>
    </location>
</feature>
<evidence type="ECO:0000256" key="1">
    <source>
        <dbReference type="ARBA" id="ARBA00004123"/>
    </source>
</evidence>
<evidence type="ECO:0000256" key="4">
    <source>
        <dbReference type="ARBA" id="ARBA00023163"/>
    </source>
</evidence>
<accession>A0A0A1U2Y6</accession>
<dbReference type="SUPFAM" id="SSF46785">
    <property type="entry name" value="Winged helix' DNA-binding domain"/>
    <property type="match status" value="1"/>
</dbReference>
<dbReference type="OrthoDB" id="60033at2759"/>
<dbReference type="GO" id="GO:0005634">
    <property type="term" value="C:nucleus"/>
    <property type="evidence" value="ECO:0007669"/>
    <property type="project" value="UniProtKB-SubCell"/>
</dbReference>
<dbReference type="AlphaFoldDB" id="A0A0A1U2Y6"/>
<dbReference type="PROSITE" id="PS00434">
    <property type="entry name" value="HSF_DOMAIN"/>
    <property type="match status" value="1"/>
</dbReference>
<dbReference type="GO" id="GO:0043565">
    <property type="term" value="F:sequence-specific DNA binding"/>
    <property type="evidence" value="ECO:0007669"/>
    <property type="project" value="InterPro"/>
</dbReference>
<keyword evidence="3" id="KW-0238">DNA-binding</keyword>
<dbReference type="InterPro" id="IPR000232">
    <property type="entry name" value="HSF_DNA-bd"/>
</dbReference>
<evidence type="ECO:0000256" key="2">
    <source>
        <dbReference type="ARBA" id="ARBA00023015"/>
    </source>
</evidence>
<dbReference type="Gene3D" id="1.10.10.10">
    <property type="entry name" value="Winged helix-like DNA-binding domain superfamily/Winged helix DNA-binding domain"/>
    <property type="match status" value="1"/>
</dbReference>
<protein>
    <submittedName>
        <fullName evidence="9">Heat stress transcription factor C-1, putative</fullName>
    </submittedName>
</protein>
<evidence type="ECO:0000259" key="8">
    <source>
        <dbReference type="PROSITE" id="PS00434"/>
    </source>
</evidence>
<keyword evidence="2" id="KW-0805">Transcription regulation</keyword>
<keyword evidence="5" id="KW-0539">Nucleus</keyword>
<dbReference type="InterPro" id="IPR036388">
    <property type="entry name" value="WH-like_DNA-bd_sf"/>
</dbReference>
<evidence type="ECO:0000313" key="10">
    <source>
        <dbReference type="Proteomes" id="UP000014680"/>
    </source>
</evidence>
<evidence type="ECO:0000256" key="3">
    <source>
        <dbReference type="ARBA" id="ARBA00023125"/>
    </source>
</evidence>
<organism evidence="9 10">
    <name type="scientific">Entamoeba invadens IP1</name>
    <dbReference type="NCBI Taxonomy" id="370355"/>
    <lineage>
        <taxon>Eukaryota</taxon>
        <taxon>Amoebozoa</taxon>
        <taxon>Evosea</taxon>
        <taxon>Archamoebae</taxon>
        <taxon>Mastigamoebida</taxon>
        <taxon>Entamoebidae</taxon>
        <taxon>Entamoeba</taxon>
    </lineage>
</organism>